<dbReference type="EMBL" id="UHDK01000001">
    <property type="protein sequence ID" value="SUM31215.1"/>
    <property type="molecule type" value="Genomic_DNA"/>
</dbReference>
<feature type="domain" description="Flavodoxin-like" evidence="1">
    <location>
        <begin position="35"/>
        <end position="54"/>
    </location>
</feature>
<reference evidence="2 3" key="1">
    <citation type="submission" date="2018-06" db="EMBL/GenBank/DDBJ databases">
        <authorList>
            <consortium name="Pathogen Informatics"/>
            <person name="Doyle S."/>
        </authorList>
    </citation>
    <scope>NUCLEOTIDE SEQUENCE [LARGE SCALE GENOMIC DNA]</scope>
    <source>
        <strain evidence="2 3">NCTC12195</strain>
    </source>
</reference>
<gene>
    <name evidence="2" type="ORF">NCTC12195_00622</name>
</gene>
<evidence type="ECO:0000259" key="1">
    <source>
        <dbReference type="PROSITE" id="PS50902"/>
    </source>
</evidence>
<dbReference type="InterPro" id="IPR008254">
    <property type="entry name" value="Flavodoxin/NO_synth"/>
</dbReference>
<name>A0A380FBD9_STAGA</name>
<proteinExistence type="predicted"/>
<evidence type="ECO:0000313" key="2">
    <source>
        <dbReference type="EMBL" id="SUM31215.1"/>
    </source>
</evidence>
<dbReference type="GO" id="GO:0010181">
    <property type="term" value="F:FMN binding"/>
    <property type="evidence" value="ECO:0007669"/>
    <property type="project" value="InterPro"/>
</dbReference>
<accession>A0A380FBD9</accession>
<sequence length="54" mass="5646">MTANQQAVANGSAPTPQVAEYVLNNEPQANSDRHITILYGSETGNAQGLGEIFG</sequence>
<evidence type="ECO:0000313" key="3">
    <source>
        <dbReference type="Proteomes" id="UP000255277"/>
    </source>
</evidence>
<organism evidence="2 3">
    <name type="scientific">Staphylococcus gallinarum</name>
    <dbReference type="NCBI Taxonomy" id="1293"/>
    <lineage>
        <taxon>Bacteria</taxon>
        <taxon>Bacillati</taxon>
        <taxon>Bacillota</taxon>
        <taxon>Bacilli</taxon>
        <taxon>Bacillales</taxon>
        <taxon>Staphylococcaceae</taxon>
        <taxon>Staphylococcus</taxon>
    </lineage>
</organism>
<dbReference type="GO" id="GO:0016651">
    <property type="term" value="F:oxidoreductase activity, acting on NAD(P)H"/>
    <property type="evidence" value="ECO:0007669"/>
    <property type="project" value="UniProtKB-ARBA"/>
</dbReference>
<dbReference type="Proteomes" id="UP000255277">
    <property type="component" value="Unassembled WGS sequence"/>
</dbReference>
<dbReference type="AlphaFoldDB" id="A0A380FBD9"/>
<dbReference type="PROSITE" id="PS50902">
    <property type="entry name" value="FLAVODOXIN_LIKE"/>
    <property type="match status" value="1"/>
</dbReference>
<protein>
    <submittedName>
        <fullName evidence="2">Sulfite reductase flavoprotein subunit</fullName>
    </submittedName>
</protein>